<evidence type="ECO:0000256" key="8">
    <source>
        <dbReference type="PROSITE-ProRule" id="PRU00282"/>
    </source>
</evidence>
<gene>
    <name evidence="10" type="ORF">PCOR1329_LOCUS45026</name>
</gene>
<evidence type="ECO:0008006" key="12">
    <source>
        <dbReference type="Google" id="ProtNLM"/>
    </source>
</evidence>
<evidence type="ECO:0000256" key="2">
    <source>
        <dbReference type="ARBA" id="ARBA00006375"/>
    </source>
</evidence>
<evidence type="ECO:0000313" key="11">
    <source>
        <dbReference type="Proteomes" id="UP001189429"/>
    </source>
</evidence>
<evidence type="ECO:0000256" key="5">
    <source>
        <dbReference type="ARBA" id="ARBA00022737"/>
    </source>
</evidence>
<dbReference type="EMBL" id="CAUYUJ010015411">
    <property type="protein sequence ID" value="CAK0853632.1"/>
    <property type="molecule type" value="Genomic_DNA"/>
</dbReference>
<reference evidence="10" key="1">
    <citation type="submission" date="2023-10" db="EMBL/GenBank/DDBJ databases">
        <authorList>
            <person name="Chen Y."/>
            <person name="Shah S."/>
            <person name="Dougan E. K."/>
            <person name="Thang M."/>
            <person name="Chan C."/>
        </authorList>
    </citation>
    <scope>NUCLEOTIDE SEQUENCE [LARGE SCALE GENOMIC DNA]</scope>
</reference>
<evidence type="ECO:0000256" key="1">
    <source>
        <dbReference type="ARBA" id="ARBA00004141"/>
    </source>
</evidence>
<comment type="similarity">
    <text evidence="2 9">Belongs to the mitochondrial carrier (TC 2.A.29) family.</text>
</comment>
<dbReference type="PANTHER" id="PTHR45618">
    <property type="entry name" value="MITOCHONDRIAL DICARBOXYLATE CARRIER-RELATED"/>
    <property type="match status" value="1"/>
</dbReference>
<accession>A0ABN9U438</accession>
<comment type="caution">
    <text evidence="10">The sequence shown here is derived from an EMBL/GenBank/DDBJ whole genome shotgun (WGS) entry which is preliminary data.</text>
</comment>
<keyword evidence="11" id="KW-1185">Reference proteome</keyword>
<dbReference type="InterPro" id="IPR018108">
    <property type="entry name" value="MCP_transmembrane"/>
</dbReference>
<dbReference type="InterPro" id="IPR050391">
    <property type="entry name" value="Mito_Metabolite_Transporter"/>
</dbReference>
<dbReference type="InterPro" id="IPR023395">
    <property type="entry name" value="MCP_dom_sf"/>
</dbReference>
<organism evidence="10 11">
    <name type="scientific">Prorocentrum cordatum</name>
    <dbReference type="NCBI Taxonomy" id="2364126"/>
    <lineage>
        <taxon>Eukaryota</taxon>
        <taxon>Sar</taxon>
        <taxon>Alveolata</taxon>
        <taxon>Dinophyceae</taxon>
        <taxon>Prorocentrales</taxon>
        <taxon>Prorocentraceae</taxon>
        <taxon>Prorocentrum</taxon>
    </lineage>
</organism>
<evidence type="ECO:0000256" key="7">
    <source>
        <dbReference type="ARBA" id="ARBA00023136"/>
    </source>
</evidence>
<evidence type="ECO:0000256" key="6">
    <source>
        <dbReference type="ARBA" id="ARBA00022989"/>
    </source>
</evidence>
<evidence type="ECO:0000256" key="9">
    <source>
        <dbReference type="RuleBase" id="RU000488"/>
    </source>
</evidence>
<keyword evidence="6" id="KW-1133">Transmembrane helix</keyword>
<evidence type="ECO:0000256" key="4">
    <source>
        <dbReference type="ARBA" id="ARBA00022692"/>
    </source>
</evidence>
<evidence type="ECO:0000313" key="10">
    <source>
        <dbReference type="EMBL" id="CAK0853632.1"/>
    </source>
</evidence>
<evidence type="ECO:0000256" key="3">
    <source>
        <dbReference type="ARBA" id="ARBA00022448"/>
    </source>
</evidence>
<keyword evidence="7 8" id="KW-0472">Membrane</keyword>
<feature type="repeat" description="Solcar" evidence="8">
    <location>
        <begin position="28"/>
        <end position="119"/>
    </location>
</feature>
<sequence length="126" mass="13646">MDGGDSNTCPLREQLGTNVASAKVSAEISEGARLGEAFASGLIYCTASLPLDITKTRIQNMKPDPATGQMPYSGMLDALVKVVRAEGALALWKGFPPYFLRSGGHTVFMFLFKEQYTKMYKSARGT</sequence>
<dbReference type="Gene3D" id="1.50.40.10">
    <property type="entry name" value="Mitochondrial carrier domain"/>
    <property type="match status" value="1"/>
</dbReference>
<dbReference type="SUPFAM" id="SSF103506">
    <property type="entry name" value="Mitochondrial carrier"/>
    <property type="match status" value="1"/>
</dbReference>
<name>A0ABN9U438_9DINO</name>
<keyword evidence="5" id="KW-0677">Repeat</keyword>
<dbReference type="PROSITE" id="PS50920">
    <property type="entry name" value="SOLCAR"/>
    <property type="match status" value="1"/>
</dbReference>
<proteinExistence type="inferred from homology"/>
<protein>
    <recommendedName>
        <fullName evidence="12">ADP,ATP carrier protein</fullName>
    </recommendedName>
</protein>
<dbReference type="Pfam" id="PF00153">
    <property type="entry name" value="Mito_carr"/>
    <property type="match status" value="1"/>
</dbReference>
<dbReference type="Proteomes" id="UP001189429">
    <property type="component" value="Unassembled WGS sequence"/>
</dbReference>
<keyword evidence="3 9" id="KW-0813">Transport</keyword>
<comment type="subcellular location">
    <subcellularLocation>
        <location evidence="1">Membrane</location>
        <topology evidence="1">Multi-pass membrane protein</topology>
    </subcellularLocation>
</comment>
<keyword evidence="4 8" id="KW-0812">Transmembrane</keyword>